<dbReference type="GO" id="GO:0003723">
    <property type="term" value="F:RNA binding"/>
    <property type="evidence" value="ECO:0007669"/>
    <property type="project" value="InterPro"/>
</dbReference>
<gene>
    <name evidence="5" type="ORF">IV203_000494</name>
</gene>
<dbReference type="Proteomes" id="UP000693970">
    <property type="component" value="Unassembled WGS sequence"/>
</dbReference>
<dbReference type="PROSITE" id="PS50822">
    <property type="entry name" value="PIWI"/>
    <property type="match status" value="1"/>
</dbReference>
<dbReference type="Pfam" id="PF02170">
    <property type="entry name" value="PAZ"/>
    <property type="match status" value="1"/>
</dbReference>
<dbReference type="AlphaFoldDB" id="A0A9K3L5A4"/>
<evidence type="ECO:0000259" key="4">
    <source>
        <dbReference type="PROSITE" id="PS50822"/>
    </source>
</evidence>
<reference evidence="5" key="2">
    <citation type="submission" date="2021-04" db="EMBL/GenBank/DDBJ databases">
        <authorList>
            <person name="Podell S."/>
        </authorList>
    </citation>
    <scope>NUCLEOTIDE SEQUENCE</scope>
    <source>
        <strain evidence="5">Hildebrandi</strain>
    </source>
</reference>
<dbReference type="SMART" id="SM00949">
    <property type="entry name" value="PAZ"/>
    <property type="match status" value="1"/>
</dbReference>
<feature type="compositionally biased region" description="Gly residues" evidence="2">
    <location>
        <begin position="93"/>
        <end position="110"/>
    </location>
</feature>
<dbReference type="PROSITE" id="PS50821">
    <property type="entry name" value="PAZ"/>
    <property type="match status" value="1"/>
</dbReference>
<dbReference type="PANTHER" id="PTHR22891">
    <property type="entry name" value="EUKARYOTIC TRANSLATION INITIATION FACTOR 2C"/>
    <property type="match status" value="1"/>
</dbReference>
<evidence type="ECO:0000313" key="6">
    <source>
        <dbReference type="Proteomes" id="UP000693970"/>
    </source>
</evidence>
<feature type="region of interest" description="Disordered" evidence="2">
    <location>
        <begin position="1"/>
        <end position="169"/>
    </location>
</feature>
<feature type="domain" description="PAZ" evidence="3">
    <location>
        <begin position="436"/>
        <end position="543"/>
    </location>
</feature>
<dbReference type="InterPro" id="IPR013087">
    <property type="entry name" value="Znf_C2H2_type"/>
</dbReference>
<feature type="compositionally biased region" description="Gly residues" evidence="2">
    <location>
        <begin position="49"/>
        <end position="70"/>
    </location>
</feature>
<evidence type="ECO:0000256" key="2">
    <source>
        <dbReference type="SAM" id="MobiDB-lite"/>
    </source>
</evidence>
<comment type="similarity">
    <text evidence="1">Belongs to the argonaute family.</text>
</comment>
<dbReference type="SMART" id="SM00950">
    <property type="entry name" value="Piwi"/>
    <property type="match status" value="1"/>
</dbReference>
<protein>
    <submittedName>
        <fullName evidence="5">Piwi domain containing protein</fullName>
    </submittedName>
</protein>
<dbReference type="OrthoDB" id="445936at2759"/>
<evidence type="ECO:0000259" key="3">
    <source>
        <dbReference type="PROSITE" id="PS50821"/>
    </source>
</evidence>
<feature type="domain" description="Piwi" evidence="4">
    <location>
        <begin position="713"/>
        <end position="1035"/>
    </location>
</feature>
<feature type="compositionally biased region" description="Basic and acidic residues" evidence="2">
    <location>
        <begin position="134"/>
        <end position="152"/>
    </location>
</feature>
<dbReference type="Pfam" id="PF02171">
    <property type="entry name" value="Piwi"/>
    <property type="match status" value="1"/>
</dbReference>
<keyword evidence="6" id="KW-1185">Reference proteome</keyword>
<name>A0A9K3L5A4_9STRA</name>
<accession>A0A9K3L5A4</accession>
<evidence type="ECO:0000256" key="1">
    <source>
        <dbReference type="RuleBase" id="RU361178"/>
    </source>
</evidence>
<comment type="caution">
    <text evidence="5">The sequence shown here is derived from an EMBL/GenBank/DDBJ whole genome shotgun (WGS) entry which is preliminary data.</text>
</comment>
<dbReference type="EMBL" id="JAGRRH010000015">
    <property type="protein sequence ID" value="KAG7355808.1"/>
    <property type="molecule type" value="Genomic_DNA"/>
</dbReference>
<evidence type="ECO:0000313" key="5">
    <source>
        <dbReference type="EMBL" id="KAG7355808.1"/>
    </source>
</evidence>
<dbReference type="InterPro" id="IPR003165">
    <property type="entry name" value="Piwi"/>
</dbReference>
<organism evidence="5 6">
    <name type="scientific">Nitzschia inconspicua</name>
    <dbReference type="NCBI Taxonomy" id="303405"/>
    <lineage>
        <taxon>Eukaryota</taxon>
        <taxon>Sar</taxon>
        <taxon>Stramenopiles</taxon>
        <taxon>Ochrophyta</taxon>
        <taxon>Bacillariophyta</taxon>
        <taxon>Bacillariophyceae</taxon>
        <taxon>Bacillariophycidae</taxon>
        <taxon>Bacillariales</taxon>
        <taxon>Bacillariaceae</taxon>
        <taxon>Nitzschia</taxon>
    </lineage>
</organism>
<proteinExistence type="inferred from homology"/>
<dbReference type="PROSITE" id="PS00028">
    <property type="entry name" value="ZINC_FINGER_C2H2_1"/>
    <property type="match status" value="1"/>
</dbReference>
<reference evidence="5" key="1">
    <citation type="journal article" date="2021" name="Sci. Rep.">
        <title>Diploid genomic architecture of Nitzschia inconspicua, an elite biomass production diatom.</title>
        <authorList>
            <person name="Oliver A."/>
            <person name="Podell S."/>
            <person name="Pinowska A."/>
            <person name="Traller J.C."/>
            <person name="Smith S.R."/>
            <person name="McClure R."/>
            <person name="Beliaev A."/>
            <person name="Bohutskyi P."/>
            <person name="Hill E.A."/>
            <person name="Rabines A."/>
            <person name="Zheng H."/>
            <person name="Allen L.Z."/>
            <person name="Kuo A."/>
            <person name="Grigoriev I.V."/>
            <person name="Allen A.E."/>
            <person name="Hazlebeck D."/>
            <person name="Allen E.E."/>
        </authorList>
    </citation>
    <scope>NUCLEOTIDE SEQUENCE</scope>
    <source>
        <strain evidence="5">Hildebrandi</strain>
    </source>
</reference>
<dbReference type="InterPro" id="IPR003100">
    <property type="entry name" value="PAZ_dom"/>
</dbReference>
<sequence length="1052" mass="115594">MMKRTYDNVNPGRGRNTGRARGRGHSGGGRGRGGYENRRGSYDSYDDQGYGGGGRGGSGGSGSRGPYGGGNDDRQGSYSNHGGRGRATNLDHYGGGGGGGGGGYSGGGSYGSDSHYQQDRPHHRGGGGQGRGGRYNERAGGRGHSGGRDGRGGGRGRGGRTQQYSPDMSGMNSVLSNIIMADVSPNFQFFLYPVQAVDSEGNHIESRLRRRFLFDTGLWDGLLQGMSAEEKEDFKRVIFFQGSFFFSARKIPGLEPEKLPVDLPLPVEKSEGDQIKVMQLMHYVTPIELQFKDTARSPERDGEVSFDKRCADCTQAFRDIGSLLQHCQQKGHRPVYSPAEEASKSVEPTPASVETFTSFINLALQRALSERLAKWGTEFIDPANMKEPVDKSGRSLGVRVYEAYSCQFNVIKATADSLPQVGLTADLRAKIVRTLSVMDHLVGDQDPAMYDPSHQERERCRREWIGETVISMHDKKCYSVTDLIFDQSAESMPVQGLRMSHAEYFAKRKGITLKYPKFRPMIAVLGRRNQTIHLPAELVAGNELEPRVKQQLPMIASYKPVDRNAAVEKIRSYLVPGAQKSKGAGGLLPAIGLQLADERLGAQAEVLQVPIMMAAGIQVPSSRAENWAPMLTKASFNIHPKESNVLNVVVFYNDKIRGAINIYNKIRDLVNSFNSIYRLSDKPIQLISTGDRERHWGAVEKCFADPSLNPENIFVLDFNKPRGSTDFAYPVIKQLLTRGGFLSQFINFNTYAHDSPRDQRRSEIILQGVARQILQKSGVRLWWVQIPQSIPTPTMIVGVDIFHAPHVYDPIAKKRGRKASCAAIIVQVFRDAGDQRSQKVEIYTQAFAREPGKEYDLADALQETVSSAMRELDVSPSSCIVMRDGIGDSAFGNAAMDEINGIRAGLLNQAADGSAQAVPLAYVVAQKRIATKFLSKGITGEPDGKYGAPSGTLVRGAQLLDYDTFYINGRAPPYSTAKPVRYIVVQKDEALKDVSLERLAWNLSHDYPNWTGPIKVPSVVQMAHKLAELGGSFADCGSSINTQQFKNKLHFL</sequence>